<gene>
    <name evidence="2" type="ORF">E4O92_12530</name>
</gene>
<evidence type="ECO:0000313" key="3">
    <source>
        <dbReference type="Proteomes" id="UP000297258"/>
    </source>
</evidence>
<organism evidence="2 3">
    <name type="scientific">Massilia horti</name>
    <dbReference type="NCBI Taxonomy" id="2562153"/>
    <lineage>
        <taxon>Bacteria</taxon>
        <taxon>Pseudomonadati</taxon>
        <taxon>Pseudomonadota</taxon>
        <taxon>Betaproteobacteria</taxon>
        <taxon>Burkholderiales</taxon>
        <taxon>Oxalobacteraceae</taxon>
        <taxon>Telluria group</taxon>
        <taxon>Massilia</taxon>
    </lineage>
</organism>
<dbReference type="Proteomes" id="UP000297258">
    <property type="component" value="Unassembled WGS sequence"/>
</dbReference>
<sequence length="341" mass="36707">MDKIAVHMRISGVAVSDSDVDSRRAAATSLATSWGKEKQVSTIVSKAADVAEALGGDGTPSPTLGGEIQKAIQKKAPSFLYEERPLDVSVCAGMAMVSMLGASPGAGGWSIPDVYATALWSALAYQPALAADRRENLRREVLDAAARWSATVAEKARERINVPDPSDVEITIDGNNVTNNFKKAMADTVEALSRNAALDREELDFLWWAQLGRSRLLKKQLSAITEPTRIVTAGIEGARMLRRLPCEVHREIVLRTLDQDPELDLPEMLVAIGEDRAVLSGALIKNYVVAHPTVFPLLHALVTGEVDGSGASTKRRVSEWGERALLEAGFARLMSQGAGKL</sequence>
<dbReference type="AlphaFoldDB" id="A0A4Y9SYN8"/>
<evidence type="ECO:0000259" key="1">
    <source>
        <dbReference type="Pfam" id="PF19994"/>
    </source>
</evidence>
<dbReference type="EMBL" id="SPUM01000081">
    <property type="protein sequence ID" value="TFW31768.1"/>
    <property type="molecule type" value="Genomic_DNA"/>
</dbReference>
<comment type="caution">
    <text evidence="2">The sequence shown here is derived from an EMBL/GenBank/DDBJ whole genome shotgun (WGS) entry which is preliminary data.</text>
</comment>
<keyword evidence="3" id="KW-1185">Reference proteome</keyword>
<proteinExistence type="predicted"/>
<dbReference type="InterPro" id="IPR045523">
    <property type="entry name" value="GASH"/>
</dbReference>
<reference evidence="2 3" key="1">
    <citation type="submission" date="2019-03" db="EMBL/GenBank/DDBJ databases">
        <title>Draft genome of Massilia hortus sp. nov., a novel bacterial species of the Oxalobacteraceae family.</title>
        <authorList>
            <person name="Peta V."/>
            <person name="Raths R."/>
            <person name="Bucking H."/>
        </authorList>
    </citation>
    <scope>NUCLEOTIDE SEQUENCE [LARGE SCALE GENOMIC DNA]</scope>
    <source>
        <strain evidence="2 3">ONC3</strain>
    </source>
</reference>
<protein>
    <recommendedName>
        <fullName evidence="1">GTPase-associated system helical domain-containing protein</fullName>
    </recommendedName>
</protein>
<evidence type="ECO:0000313" key="2">
    <source>
        <dbReference type="EMBL" id="TFW31768.1"/>
    </source>
</evidence>
<feature type="domain" description="GTPase-associated system helical" evidence="1">
    <location>
        <begin position="1"/>
        <end position="169"/>
    </location>
</feature>
<accession>A0A4Y9SYN8</accession>
<dbReference type="Pfam" id="PF19994">
    <property type="entry name" value="GASH"/>
    <property type="match status" value="2"/>
</dbReference>
<feature type="domain" description="GTPase-associated system helical" evidence="1">
    <location>
        <begin position="173"/>
        <end position="331"/>
    </location>
</feature>
<name>A0A4Y9SYN8_9BURK</name>
<dbReference type="OrthoDB" id="6637879at2"/>
<dbReference type="RefSeq" id="WP_135190108.1">
    <property type="nucleotide sequence ID" value="NZ_SPUM01000081.1"/>
</dbReference>